<feature type="transmembrane region" description="Helical" evidence="6">
    <location>
        <begin position="37"/>
        <end position="57"/>
    </location>
</feature>
<dbReference type="AlphaFoldDB" id="A0A378NUX0"/>
<feature type="transmembrane region" description="Helical" evidence="6">
    <location>
        <begin position="275"/>
        <end position="295"/>
    </location>
</feature>
<reference evidence="8 9" key="1">
    <citation type="submission" date="2018-06" db="EMBL/GenBank/DDBJ databases">
        <authorList>
            <consortium name="Pathogen Informatics"/>
            <person name="Doyle S."/>
        </authorList>
    </citation>
    <scope>NUCLEOTIDE SEQUENCE [LARGE SCALE GENOMIC DNA]</scope>
    <source>
        <strain evidence="8 9">NCTC10571</strain>
    </source>
</reference>
<comment type="similarity">
    <text evidence="2">Belongs to the EamA transporter family.</text>
</comment>
<feature type="transmembrane region" description="Helical" evidence="6">
    <location>
        <begin position="250"/>
        <end position="269"/>
    </location>
</feature>
<gene>
    <name evidence="8" type="ORF">NCTC10571_01797</name>
</gene>
<dbReference type="Proteomes" id="UP000255234">
    <property type="component" value="Unassembled WGS sequence"/>
</dbReference>
<feature type="transmembrane region" description="Helical" evidence="6">
    <location>
        <begin position="69"/>
        <end position="90"/>
    </location>
</feature>
<dbReference type="Pfam" id="PF00892">
    <property type="entry name" value="EamA"/>
    <property type="match status" value="2"/>
</dbReference>
<evidence type="ECO:0000313" key="9">
    <source>
        <dbReference type="Proteomes" id="UP000255234"/>
    </source>
</evidence>
<feature type="domain" description="EamA" evidence="7">
    <location>
        <begin position="155"/>
        <end position="292"/>
    </location>
</feature>
<dbReference type="GO" id="GO:0016020">
    <property type="term" value="C:membrane"/>
    <property type="evidence" value="ECO:0007669"/>
    <property type="project" value="UniProtKB-SubCell"/>
</dbReference>
<feature type="transmembrane region" description="Helical" evidence="6">
    <location>
        <begin position="7"/>
        <end position="25"/>
    </location>
</feature>
<comment type="subcellular location">
    <subcellularLocation>
        <location evidence="1">Membrane</location>
        <topology evidence="1">Multi-pass membrane protein</topology>
    </subcellularLocation>
</comment>
<evidence type="ECO:0000259" key="7">
    <source>
        <dbReference type="Pfam" id="PF00892"/>
    </source>
</evidence>
<dbReference type="SUPFAM" id="SSF103481">
    <property type="entry name" value="Multidrug resistance efflux transporter EmrE"/>
    <property type="match status" value="2"/>
</dbReference>
<keyword evidence="3 6" id="KW-0812">Transmembrane</keyword>
<feature type="domain" description="EamA" evidence="7">
    <location>
        <begin position="8"/>
        <end position="141"/>
    </location>
</feature>
<name>A0A378NUX0_9FIRM</name>
<evidence type="ECO:0000256" key="1">
    <source>
        <dbReference type="ARBA" id="ARBA00004141"/>
    </source>
</evidence>
<keyword evidence="5 6" id="KW-0472">Membrane</keyword>
<sequence length="303" mass="33302">MKLKQWIQIFPILSGIMWGSAGIFVRKLSELGLNSVSIVETRIIVAIIIIIAGLLCLDKKLLKIKLKDLWIFICAGIFSMLGLNLCYNFAINELTLSLSAVLLSLAPIFVLILASILFKEKLTLQKTVCAILALIGCILSSGVLEEVGAMKWTTIGIIIGTLGAFFYGTYSIFSKIAMLKGYHSFTVTIYSLMAVGIALLPFTDWLKVWEIIQIDPTPMSGFLLLHSLLTSVLPYICFTVALNYVEAGKVAILASGEPIAAMLFGIFFYQEIPTILSLIGLFTVLFALGLLTIPFTKLKKIFN</sequence>
<organism evidence="8 9">
    <name type="scientific">Megamonas hypermegale</name>
    <dbReference type="NCBI Taxonomy" id="158847"/>
    <lineage>
        <taxon>Bacteria</taxon>
        <taxon>Bacillati</taxon>
        <taxon>Bacillota</taxon>
        <taxon>Negativicutes</taxon>
        <taxon>Selenomonadales</taxon>
        <taxon>Selenomonadaceae</taxon>
        <taxon>Megamonas</taxon>
    </lineage>
</organism>
<accession>A0A378NUX0</accession>
<feature type="transmembrane region" description="Helical" evidence="6">
    <location>
        <begin position="150"/>
        <end position="170"/>
    </location>
</feature>
<evidence type="ECO:0000256" key="3">
    <source>
        <dbReference type="ARBA" id="ARBA00022692"/>
    </source>
</evidence>
<proteinExistence type="inferred from homology"/>
<feature type="transmembrane region" description="Helical" evidence="6">
    <location>
        <begin position="96"/>
        <end position="118"/>
    </location>
</feature>
<dbReference type="PANTHER" id="PTHR32322:SF2">
    <property type="entry name" value="EAMA DOMAIN-CONTAINING PROTEIN"/>
    <property type="match status" value="1"/>
</dbReference>
<protein>
    <submittedName>
        <fullName evidence="8">Predicted permease, DMT superfamily</fullName>
    </submittedName>
</protein>
<feature type="transmembrane region" description="Helical" evidence="6">
    <location>
        <begin position="182"/>
        <end position="202"/>
    </location>
</feature>
<dbReference type="InterPro" id="IPR000620">
    <property type="entry name" value="EamA_dom"/>
</dbReference>
<evidence type="ECO:0000256" key="2">
    <source>
        <dbReference type="ARBA" id="ARBA00007362"/>
    </source>
</evidence>
<evidence type="ECO:0000256" key="6">
    <source>
        <dbReference type="SAM" id="Phobius"/>
    </source>
</evidence>
<keyword evidence="4 6" id="KW-1133">Transmembrane helix</keyword>
<feature type="transmembrane region" description="Helical" evidence="6">
    <location>
        <begin position="127"/>
        <end position="144"/>
    </location>
</feature>
<dbReference type="Gene3D" id="1.10.3730.20">
    <property type="match status" value="1"/>
</dbReference>
<feature type="transmembrane region" description="Helical" evidence="6">
    <location>
        <begin position="222"/>
        <end position="243"/>
    </location>
</feature>
<dbReference type="InterPro" id="IPR037185">
    <property type="entry name" value="EmrE-like"/>
</dbReference>
<dbReference type="PANTHER" id="PTHR32322">
    <property type="entry name" value="INNER MEMBRANE TRANSPORTER"/>
    <property type="match status" value="1"/>
</dbReference>
<dbReference type="InterPro" id="IPR050638">
    <property type="entry name" value="AA-Vitamin_Transporters"/>
</dbReference>
<evidence type="ECO:0000256" key="5">
    <source>
        <dbReference type="ARBA" id="ARBA00023136"/>
    </source>
</evidence>
<evidence type="ECO:0000256" key="4">
    <source>
        <dbReference type="ARBA" id="ARBA00022989"/>
    </source>
</evidence>
<dbReference type="EMBL" id="UGPP01000001">
    <property type="protein sequence ID" value="STY71635.1"/>
    <property type="molecule type" value="Genomic_DNA"/>
</dbReference>
<evidence type="ECO:0000313" key="8">
    <source>
        <dbReference type="EMBL" id="STY71635.1"/>
    </source>
</evidence>
<dbReference type="RefSeq" id="WP_115151907.1">
    <property type="nucleotide sequence ID" value="NZ_UGPP01000001.1"/>
</dbReference>